<gene>
    <name evidence="7" type="ORF">SK128_025602</name>
</gene>
<feature type="compositionally biased region" description="Low complexity" evidence="4">
    <location>
        <begin position="176"/>
        <end position="186"/>
    </location>
</feature>
<feature type="compositionally biased region" description="Polar residues" evidence="4">
    <location>
        <begin position="193"/>
        <end position="206"/>
    </location>
</feature>
<feature type="compositionally biased region" description="Basic and acidic residues" evidence="4">
    <location>
        <begin position="245"/>
        <end position="261"/>
    </location>
</feature>
<feature type="domain" description="PWWP" evidence="5">
    <location>
        <begin position="612"/>
        <end position="677"/>
    </location>
</feature>
<evidence type="ECO:0000256" key="3">
    <source>
        <dbReference type="ARBA" id="ARBA00022833"/>
    </source>
</evidence>
<organism evidence="7 8">
    <name type="scientific">Halocaridina rubra</name>
    <name type="common">Hawaiian red shrimp</name>
    <dbReference type="NCBI Taxonomy" id="373956"/>
    <lineage>
        <taxon>Eukaryota</taxon>
        <taxon>Metazoa</taxon>
        <taxon>Ecdysozoa</taxon>
        <taxon>Arthropoda</taxon>
        <taxon>Crustacea</taxon>
        <taxon>Multicrustacea</taxon>
        <taxon>Malacostraca</taxon>
        <taxon>Eumalacostraca</taxon>
        <taxon>Eucarida</taxon>
        <taxon>Decapoda</taxon>
        <taxon>Pleocyemata</taxon>
        <taxon>Caridea</taxon>
        <taxon>Atyoidea</taxon>
        <taxon>Atyidae</taxon>
        <taxon>Halocaridina</taxon>
    </lineage>
</organism>
<proteinExistence type="predicted"/>
<dbReference type="PROSITE" id="PS50812">
    <property type="entry name" value="PWWP"/>
    <property type="match status" value="1"/>
</dbReference>
<feature type="region of interest" description="Disordered" evidence="4">
    <location>
        <begin position="422"/>
        <end position="533"/>
    </location>
</feature>
<evidence type="ECO:0000256" key="2">
    <source>
        <dbReference type="ARBA" id="ARBA00022771"/>
    </source>
</evidence>
<feature type="region of interest" description="Disordered" evidence="4">
    <location>
        <begin position="113"/>
        <end position="137"/>
    </location>
</feature>
<dbReference type="Proteomes" id="UP001381693">
    <property type="component" value="Unassembled WGS sequence"/>
</dbReference>
<dbReference type="AlphaFoldDB" id="A0AAN8WM10"/>
<sequence>MSTWELAKTLPVPDIENTNKNSIFQKAGSSPFSLTKASQKENETGTSYGDIRSGNEKDSTSSQSTGIKKESVNDLAGSTFQKAKYFSDTDEGREAEDCLSVNTGNIAKAQRVVDNDKKVLPPTARKVPTFGASKSSVPKLAPKFSCRPFTKKSVSSVNSGTKTGPNQNEKKSKTDSLSLTPVSSSSLRDDQARSTQSNFVADTKNSVEAFKPSFSVTDTLKSANDPKHSEVKTSLGIKNSTKQSGGEKENAPSSSKKENKITAKNLDTNQDLSKNVIDKGDAQFDHSQNGNDDMKTSFAKRQETSHLEVDKVISDGEKENVTSNITVDIEKIDPSPMAVEANDDREYRSTSPQAELEAQKPISMSPSEPFNNDKDKMSKACKKHPLKSSKVTDIAKTFTSEDSHMDWNDFFSLVINNVMEEKDHKEKSKLTPSRKKNRNYRAATEPKGEMSSLVDKDSLKAKITKKRKSSVGDKVTDKRETTHISGRANFDRLPKKRSSSEPASTHRENKRQRSVSAYEPLQGNKKEVDAISSPSTLAHKEKIRDMLQKNFDNWVQCDQCKKWRKLLPSIDPPALPSKWKCELNENREENACSVPEADWNKENVYVFDSFIPGSVVWARVVGTAWCPALVDIDPDFLVATWLDDAMRNVAYYHVTFFGEPVSRAWVTASNIVEFRETDTHKRFFSRGLKVSEEISVKSLQFSPHLSHYQDNTHSHTPVYQY</sequence>
<keyword evidence="3" id="KW-0862">Zinc</keyword>
<evidence type="ECO:0000259" key="6">
    <source>
        <dbReference type="PROSITE" id="PS51050"/>
    </source>
</evidence>
<feature type="compositionally biased region" description="Basic and acidic residues" evidence="4">
    <location>
        <begin position="470"/>
        <end position="482"/>
    </location>
</feature>
<accession>A0AAN8WM10</accession>
<evidence type="ECO:0000259" key="5">
    <source>
        <dbReference type="PROSITE" id="PS50812"/>
    </source>
</evidence>
<dbReference type="Pfam" id="PF00855">
    <property type="entry name" value="PWWP"/>
    <property type="match status" value="1"/>
</dbReference>
<feature type="compositionally biased region" description="Polar residues" evidence="4">
    <location>
        <begin position="152"/>
        <end position="167"/>
    </location>
</feature>
<dbReference type="GO" id="GO:0005634">
    <property type="term" value="C:nucleus"/>
    <property type="evidence" value="ECO:0007669"/>
    <property type="project" value="TreeGrafter"/>
</dbReference>
<reference evidence="7 8" key="1">
    <citation type="submission" date="2023-11" db="EMBL/GenBank/DDBJ databases">
        <title>Halocaridina rubra genome assembly.</title>
        <authorList>
            <person name="Smith C."/>
        </authorList>
    </citation>
    <scope>NUCLEOTIDE SEQUENCE [LARGE SCALE GENOMIC DNA]</scope>
    <source>
        <strain evidence="7">EP-1</strain>
        <tissue evidence="7">Whole</tissue>
    </source>
</reference>
<feature type="compositionally biased region" description="Basic and acidic residues" evidence="4">
    <location>
        <begin position="444"/>
        <end position="460"/>
    </location>
</feature>
<dbReference type="GO" id="GO:0008270">
    <property type="term" value="F:zinc ion binding"/>
    <property type="evidence" value="ECO:0007669"/>
    <property type="project" value="UniProtKB-KW"/>
</dbReference>
<evidence type="ECO:0000256" key="4">
    <source>
        <dbReference type="SAM" id="MobiDB-lite"/>
    </source>
</evidence>
<name>A0AAN8WM10_HALRR</name>
<dbReference type="EMBL" id="JAXCGZ010017217">
    <property type="protein sequence ID" value="KAK7068506.1"/>
    <property type="molecule type" value="Genomic_DNA"/>
</dbReference>
<feature type="compositionally biased region" description="Polar residues" evidence="4">
    <location>
        <begin position="16"/>
        <end position="37"/>
    </location>
</feature>
<feature type="domain" description="CW-type" evidence="6">
    <location>
        <begin position="548"/>
        <end position="600"/>
    </location>
</feature>
<dbReference type="Gene3D" id="2.30.30.140">
    <property type="match status" value="1"/>
</dbReference>
<evidence type="ECO:0000256" key="1">
    <source>
        <dbReference type="ARBA" id="ARBA00022723"/>
    </source>
</evidence>
<dbReference type="InterPro" id="IPR000313">
    <property type="entry name" value="PWWP_dom"/>
</dbReference>
<evidence type="ECO:0008006" key="9">
    <source>
        <dbReference type="Google" id="ProtNLM"/>
    </source>
</evidence>
<comment type="caution">
    <text evidence="7">The sequence shown here is derived from an EMBL/GenBank/DDBJ whole genome shotgun (WGS) entry which is preliminary data.</text>
</comment>
<feature type="region of interest" description="Disordered" evidence="4">
    <location>
        <begin position="150"/>
        <end position="294"/>
    </location>
</feature>
<dbReference type="InterPro" id="IPR042778">
    <property type="entry name" value="ZCWPW1/ZCWPW2"/>
</dbReference>
<feature type="region of interest" description="Disordered" evidence="4">
    <location>
        <begin position="337"/>
        <end position="384"/>
    </location>
</feature>
<dbReference type="Gene3D" id="3.30.40.100">
    <property type="match status" value="1"/>
</dbReference>
<keyword evidence="1" id="KW-0479">Metal-binding</keyword>
<protein>
    <recommendedName>
        <fullName evidence="9">Zinc finger CW-type PWWP domain protein 1</fullName>
    </recommendedName>
</protein>
<evidence type="ECO:0000313" key="7">
    <source>
        <dbReference type="EMBL" id="KAK7068506.1"/>
    </source>
</evidence>
<dbReference type="Pfam" id="PF07496">
    <property type="entry name" value="zf-CW"/>
    <property type="match status" value="1"/>
</dbReference>
<evidence type="ECO:0000313" key="8">
    <source>
        <dbReference type="Proteomes" id="UP001381693"/>
    </source>
</evidence>
<keyword evidence="8" id="KW-1185">Reference proteome</keyword>
<dbReference type="PROSITE" id="PS51050">
    <property type="entry name" value="ZF_CW"/>
    <property type="match status" value="1"/>
</dbReference>
<keyword evidence="2" id="KW-0863">Zinc-finger</keyword>
<feature type="region of interest" description="Disordered" evidence="4">
    <location>
        <begin position="1"/>
        <end position="73"/>
    </location>
</feature>
<dbReference type="PANTHER" id="PTHR15999:SF2">
    <property type="entry name" value="ZINC FINGER CW-TYPE PWWP DOMAIN PROTEIN 1"/>
    <property type="match status" value="1"/>
</dbReference>
<dbReference type="PANTHER" id="PTHR15999">
    <property type="entry name" value="ZINC FINGER CW-TYPE PWWP DOMAIN PROTEIN 1"/>
    <property type="match status" value="1"/>
</dbReference>
<dbReference type="InterPro" id="IPR011124">
    <property type="entry name" value="Znf_CW"/>
</dbReference>
<dbReference type="SUPFAM" id="SSF63748">
    <property type="entry name" value="Tudor/PWWP/MBT"/>
    <property type="match status" value="1"/>
</dbReference>